<gene>
    <name evidence="1" type="ORF">RHMOL_Rhmol13G0166600</name>
</gene>
<dbReference type="EMBL" id="CM046400">
    <property type="protein sequence ID" value="KAI8524677.1"/>
    <property type="molecule type" value="Genomic_DNA"/>
</dbReference>
<evidence type="ECO:0000313" key="1">
    <source>
        <dbReference type="EMBL" id="KAI8524677.1"/>
    </source>
</evidence>
<name>A0ACC0L7Z4_RHOML</name>
<comment type="caution">
    <text evidence="1">The sequence shown here is derived from an EMBL/GenBank/DDBJ whole genome shotgun (WGS) entry which is preliminary data.</text>
</comment>
<evidence type="ECO:0000313" key="2">
    <source>
        <dbReference type="Proteomes" id="UP001062846"/>
    </source>
</evidence>
<dbReference type="Proteomes" id="UP001062846">
    <property type="component" value="Chromosome 13"/>
</dbReference>
<proteinExistence type="predicted"/>
<accession>A0ACC0L7Z4</accession>
<sequence length="119" mass="12880">MPCMGMSLRVRTPHRGADAGGIRRKPAMVGQMGTTSKGIVGNGIQDGDQVASPLPAHSPQVDGQAPISEELVFKACMIPLLLRRGFKTYSVIFFCPISFSLGASDIILTDLLDRKYSEW</sequence>
<protein>
    <submittedName>
        <fullName evidence="1">Uncharacterized protein</fullName>
    </submittedName>
</protein>
<reference evidence="1" key="1">
    <citation type="submission" date="2022-02" db="EMBL/GenBank/DDBJ databases">
        <title>Plant Genome Project.</title>
        <authorList>
            <person name="Zhang R.-G."/>
        </authorList>
    </citation>
    <scope>NUCLEOTIDE SEQUENCE</scope>
    <source>
        <strain evidence="1">AT1</strain>
    </source>
</reference>
<keyword evidence="2" id="KW-1185">Reference proteome</keyword>
<organism evidence="1 2">
    <name type="scientific">Rhododendron molle</name>
    <name type="common">Chinese azalea</name>
    <name type="synonym">Azalea mollis</name>
    <dbReference type="NCBI Taxonomy" id="49168"/>
    <lineage>
        <taxon>Eukaryota</taxon>
        <taxon>Viridiplantae</taxon>
        <taxon>Streptophyta</taxon>
        <taxon>Embryophyta</taxon>
        <taxon>Tracheophyta</taxon>
        <taxon>Spermatophyta</taxon>
        <taxon>Magnoliopsida</taxon>
        <taxon>eudicotyledons</taxon>
        <taxon>Gunneridae</taxon>
        <taxon>Pentapetalae</taxon>
        <taxon>asterids</taxon>
        <taxon>Ericales</taxon>
        <taxon>Ericaceae</taxon>
        <taxon>Ericoideae</taxon>
        <taxon>Rhodoreae</taxon>
        <taxon>Rhododendron</taxon>
    </lineage>
</organism>